<gene>
    <name evidence="14" type="ORF">PPAR1163_LOCUS3171</name>
</gene>
<feature type="signal peptide" evidence="11">
    <location>
        <begin position="1"/>
        <end position="19"/>
    </location>
</feature>
<evidence type="ECO:0000259" key="13">
    <source>
        <dbReference type="PROSITE" id="PS51846"/>
    </source>
</evidence>
<dbReference type="SUPFAM" id="SSF54631">
    <property type="entry name" value="CBS-domain pair"/>
    <property type="match status" value="1"/>
</dbReference>
<dbReference type="PROSITE" id="PS51846">
    <property type="entry name" value="CNNM"/>
    <property type="match status" value="1"/>
</dbReference>
<keyword evidence="5 7" id="KW-0129">CBS domain</keyword>
<evidence type="ECO:0000256" key="10">
    <source>
        <dbReference type="SAM" id="Phobius"/>
    </source>
</evidence>
<protein>
    <submittedName>
        <fullName evidence="14">Uncharacterized protein</fullName>
    </submittedName>
</protein>
<dbReference type="SUPFAM" id="SSF56176">
    <property type="entry name" value="FAD-binding/transporter-associated domain-like"/>
    <property type="match status" value="1"/>
</dbReference>
<dbReference type="AlphaFoldDB" id="A0A7S1TRQ1"/>
<feature type="transmembrane region" description="Helical" evidence="10">
    <location>
        <begin position="234"/>
        <end position="254"/>
    </location>
</feature>
<evidence type="ECO:0000256" key="6">
    <source>
        <dbReference type="ARBA" id="ARBA00023136"/>
    </source>
</evidence>
<evidence type="ECO:0000256" key="3">
    <source>
        <dbReference type="ARBA" id="ARBA00022737"/>
    </source>
</evidence>
<feature type="transmembrane region" description="Helical" evidence="10">
    <location>
        <begin position="205"/>
        <end position="227"/>
    </location>
</feature>
<dbReference type="Pfam" id="PF01595">
    <property type="entry name" value="CNNM"/>
    <property type="match status" value="1"/>
</dbReference>
<dbReference type="InterPro" id="IPR016169">
    <property type="entry name" value="FAD-bd_PCMH_sub2"/>
</dbReference>
<name>A0A7S1TRQ1_9STRA</name>
<dbReference type="InterPro" id="IPR002550">
    <property type="entry name" value="CNNM"/>
</dbReference>
<keyword evidence="11" id="KW-0732">Signal</keyword>
<dbReference type="CDD" id="cd04590">
    <property type="entry name" value="CBS_pair_CorC_HlyC_assoc"/>
    <property type="match status" value="1"/>
</dbReference>
<evidence type="ECO:0000256" key="11">
    <source>
        <dbReference type="SAM" id="SignalP"/>
    </source>
</evidence>
<comment type="subcellular location">
    <subcellularLocation>
        <location evidence="1">Membrane</location>
        <topology evidence="1">Multi-pass membrane protein</topology>
    </subcellularLocation>
</comment>
<dbReference type="InterPro" id="IPR046342">
    <property type="entry name" value="CBS_dom_sf"/>
</dbReference>
<proteinExistence type="predicted"/>
<feature type="chain" id="PRO_5030659072" evidence="11">
    <location>
        <begin position="20"/>
        <end position="624"/>
    </location>
</feature>
<sequence length="624" mass="66559">MRRPLRVAGVIALAASATALQPSLSLAASRVARRTLARSQSPPSGGERAGGRLFGLRPHPSSNANANALPDPRPGRQNHRLFGLPPPAWDAAVAAPAPQATPRQRVPAAGKRWAVALAMGAALLVGMQVAPAAALSLGIGGGGTEGKGLKALPLSSVLVWLLLFVGSACLHSAETAITTLYPWKVREFAEEEGEKSPFAVLSKDITRVLTTVLLMTTACTIYSAALFTRMATEALGPAGTSLATAILTVITVFFGELLPKALGVGSAEVVARRMVPPISAVAVVIAPLGKLLSTSASGLLRLLGFDASDKGAVSEEELRLIVSGAKASGGIETEEGAMIENVLDLADKRVSEVMRPRVELVALDRNETLDVLLSVFNDTKYSRYPVYEGEIDRIVGVALAKDLLQMVQERRSLTDTKIGDITQPTYFVPEAMSVWSVLEEMRRRRLHMAVVVDEYGGTAGLVTLEDILEEVVGEIYDEEDEQESRDEEDMITVEDESGSYLVKGSADLEDVAIALDLALSEEDAREFGTLSGFLCAQAGEIPIDGDVILVGNLCFTVLESDERRIICLRAENVDKVAVDGAVPFRGENSVFDEQVLLNEPPPTPSLAMHSVGSNTGSKKRRRDY</sequence>
<reference evidence="14" key="1">
    <citation type="submission" date="2021-01" db="EMBL/GenBank/DDBJ databases">
        <authorList>
            <person name="Corre E."/>
            <person name="Pelletier E."/>
            <person name="Niang G."/>
            <person name="Scheremetjew M."/>
            <person name="Finn R."/>
            <person name="Kale V."/>
            <person name="Holt S."/>
            <person name="Cochrane G."/>
            <person name="Meng A."/>
            <person name="Brown T."/>
            <person name="Cohen L."/>
        </authorList>
    </citation>
    <scope>NUCLEOTIDE SEQUENCE</scope>
    <source>
        <strain evidence="14">CCMP2877</strain>
    </source>
</reference>
<keyword evidence="3" id="KW-0677">Repeat</keyword>
<dbReference type="SMART" id="SM01091">
    <property type="entry name" value="CorC_HlyC"/>
    <property type="match status" value="1"/>
</dbReference>
<evidence type="ECO:0000256" key="4">
    <source>
        <dbReference type="ARBA" id="ARBA00022989"/>
    </source>
</evidence>
<dbReference type="Pfam" id="PF03471">
    <property type="entry name" value="CorC_HlyC"/>
    <property type="match status" value="1"/>
</dbReference>
<evidence type="ECO:0000256" key="7">
    <source>
        <dbReference type="PROSITE-ProRule" id="PRU00703"/>
    </source>
</evidence>
<accession>A0A7S1TRQ1</accession>
<dbReference type="Pfam" id="PF00571">
    <property type="entry name" value="CBS"/>
    <property type="match status" value="2"/>
</dbReference>
<feature type="region of interest" description="Disordered" evidence="9">
    <location>
        <begin position="35"/>
        <end position="82"/>
    </location>
</feature>
<evidence type="ECO:0000256" key="8">
    <source>
        <dbReference type="PROSITE-ProRule" id="PRU01193"/>
    </source>
</evidence>
<organism evidence="14">
    <name type="scientific">Phaeomonas parva</name>
    <dbReference type="NCBI Taxonomy" id="124430"/>
    <lineage>
        <taxon>Eukaryota</taxon>
        <taxon>Sar</taxon>
        <taxon>Stramenopiles</taxon>
        <taxon>Ochrophyta</taxon>
        <taxon>Pinguiophyceae</taxon>
        <taxon>Pinguiochrysidales</taxon>
        <taxon>Pinguiochrysidaceae</taxon>
        <taxon>Phaeomonas</taxon>
    </lineage>
</organism>
<dbReference type="GO" id="GO:0016020">
    <property type="term" value="C:membrane"/>
    <property type="evidence" value="ECO:0007669"/>
    <property type="project" value="UniProtKB-SubCell"/>
</dbReference>
<dbReference type="GO" id="GO:0050660">
    <property type="term" value="F:flavin adenine dinucleotide binding"/>
    <property type="evidence" value="ECO:0007669"/>
    <property type="project" value="InterPro"/>
</dbReference>
<dbReference type="PANTHER" id="PTHR22777:SF17">
    <property type="entry name" value="UPF0053 PROTEIN SLL0260"/>
    <property type="match status" value="1"/>
</dbReference>
<keyword evidence="2 8" id="KW-0812">Transmembrane</keyword>
<dbReference type="SMART" id="SM00116">
    <property type="entry name" value="CBS"/>
    <property type="match status" value="2"/>
</dbReference>
<evidence type="ECO:0000259" key="12">
    <source>
        <dbReference type="PROSITE" id="PS51371"/>
    </source>
</evidence>
<evidence type="ECO:0000256" key="1">
    <source>
        <dbReference type="ARBA" id="ARBA00004141"/>
    </source>
</evidence>
<dbReference type="Gene3D" id="3.30.465.10">
    <property type="match status" value="1"/>
</dbReference>
<feature type="domain" description="CNNM transmembrane" evidence="13">
    <location>
        <begin position="149"/>
        <end position="335"/>
    </location>
</feature>
<dbReference type="EMBL" id="HBGJ01005217">
    <property type="protein sequence ID" value="CAD9244823.1"/>
    <property type="molecule type" value="Transcribed_RNA"/>
</dbReference>
<evidence type="ECO:0000256" key="5">
    <source>
        <dbReference type="ARBA" id="ARBA00023122"/>
    </source>
</evidence>
<feature type="domain" description="CBS" evidence="12">
    <location>
        <begin position="421"/>
        <end position="478"/>
    </location>
</feature>
<keyword evidence="6 8" id="KW-0472">Membrane</keyword>
<dbReference type="PROSITE" id="PS51371">
    <property type="entry name" value="CBS"/>
    <property type="match status" value="2"/>
</dbReference>
<dbReference type="InterPro" id="IPR000644">
    <property type="entry name" value="CBS_dom"/>
</dbReference>
<dbReference type="Gene3D" id="3.10.580.10">
    <property type="entry name" value="CBS-domain"/>
    <property type="match status" value="1"/>
</dbReference>
<dbReference type="PANTHER" id="PTHR22777">
    <property type="entry name" value="HEMOLYSIN-RELATED"/>
    <property type="match status" value="1"/>
</dbReference>
<evidence type="ECO:0000256" key="2">
    <source>
        <dbReference type="ARBA" id="ARBA00022692"/>
    </source>
</evidence>
<dbReference type="InterPro" id="IPR036318">
    <property type="entry name" value="FAD-bd_PCMH-like_sf"/>
</dbReference>
<evidence type="ECO:0000256" key="9">
    <source>
        <dbReference type="SAM" id="MobiDB-lite"/>
    </source>
</evidence>
<dbReference type="FunFam" id="3.10.580.10:FF:000002">
    <property type="entry name" value="Magnesium/cobalt efflux protein CorC"/>
    <property type="match status" value="1"/>
</dbReference>
<dbReference type="InterPro" id="IPR044751">
    <property type="entry name" value="Ion_transp-like_CBS"/>
</dbReference>
<evidence type="ECO:0000313" key="14">
    <source>
        <dbReference type="EMBL" id="CAD9244823.1"/>
    </source>
</evidence>
<dbReference type="InterPro" id="IPR005170">
    <property type="entry name" value="Transptr-assoc_dom"/>
</dbReference>
<feature type="region of interest" description="Disordered" evidence="9">
    <location>
        <begin position="600"/>
        <end position="624"/>
    </location>
</feature>
<feature type="domain" description="CBS" evidence="12">
    <location>
        <begin position="354"/>
        <end position="413"/>
    </location>
</feature>
<feature type="transmembrane region" description="Helical" evidence="10">
    <location>
        <begin position="113"/>
        <end position="139"/>
    </location>
</feature>
<keyword evidence="4 8" id="KW-1133">Transmembrane helix</keyword>